<feature type="compositionally biased region" description="Polar residues" evidence="1">
    <location>
        <begin position="308"/>
        <end position="318"/>
    </location>
</feature>
<name>A0ABP0DHH5_9PEZI</name>
<dbReference type="Pfam" id="PF12331">
    <property type="entry name" value="Rad26-like_helical_rpts"/>
    <property type="match status" value="1"/>
</dbReference>
<feature type="domain" description="Rad26-like N-terminal" evidence="4">
    <location>
        <begin position="412"/>
        <end position="457"/>
    </location>
</feature>
<sequence>MDDFSDDGFDDLNLAVLQELETKALQSFQTQQQAFGQLSVGRHAAADDIDVELLDDVDFGIDPDADPDVNQDVDRADAAVLRELARVPAQLAYGGRLTAAAAPPPLPLPAFSQRSHISVPLPPLNNRGISHNANPVSSIGGPKASLYPRPSQQLPPGAMPATQVKRSMPPPRPSIPVRIGTSPVLAPREGPPVAAAAGIGDSDNTSVASLQARIRTLETDLLIARGKASMMESKNKVAQRKHDAEVARIKAQKDEELAKLRQRTEVAVAAQKSAATELEFAKQDLKEEVEKGKKGRRNDRVENPATPRKNTTSRSNWNIPDGFEDVELLPSPSKSFGRRLRDAGVSVPAVERTPRKGKRRLNATDSPTKPLETIAIEDEDVFHGSPGMPAGASQKSVPPNMAEPPEDPPLVFLQEILDYRSQPGEPTTIELFSRYNFPSNKKQTLTYLIFQRIPSLEATQGTARLMLDFCQLVLGIWSQCLREKYYAPIRAIVSLMSNILMRNPIGLTPHIMAYLVPIAQETVYLVAAPAFGSAASSLSNHPDYNMRQLACEIDAGATMALLQLVAFGCLSQAQSEEDTSATQNQPSQMPFSQMHRATQTWFWSVMQFEFVLLMLSSKQAPEAFLSMLSLLRTSALPDSIGPITNDPSRDASVVASLIIDRISHHIEEPPRWASHSKYTEWDVRLAALGVLDCFAQSPFGRLSLAASDCTLPRLVGALFPAYGELSGRDLLDEPLHPPEGYLCLPASQIQSYGIGEFDLAQSLGFKQDSTTWAVTAIPTIMSRIATLVTDASSSQVPKNDGRLDQDTTPLVLLYVSSVVYLLHSILTDPYTAPVANILSKLGDAANNLQGFYLLTMARLGFCIDPMLCGGLSTDTCKLAMELFKLAVTTEQDAEFAEWARLNRAAQATALSTRQSIDPFSDEAIGIDAAGMTVVKVEKVAP</sequence>
<feature type="compositionally biased region" description="Basic and acidic residues" evidence="1">
    <location>
        <begin position="289"/>
        <end position="302"/>
    </location>
</feature>
<comment type="caution">
    <text evidence="5">The sequence shown here is derived from an EMBL/GenBank/DDBJ whole genome shotgun (WGS) entry which is preliminary data.</text>
</comment>
<evidence type="ECO:0000259" key="2">
    <source>
        <dbReference type="Pfam" id="PF12331"/>
    </source>
</evidence>
<dbReference type="InterPro" id="IPR022093">
    <property type="entry name" value="Rad26-like_helical"/>
</dbReference>
<evidence type="ECO:0000256" key="1">
    <source>
        <dbReference type="SAM" id="MobiDB-lite"/>
    </source>
</evidence>
<proteinExistence type="predicted"/>
<feature type="domain" description="Rad26-like C-terminal" evidence="3">
    <location>
        <begin position="835"/>
        <end position="898"/>
    </location>
</feature>
<gene>
    <name evidence="5" type="ORF">SEPCBS119000_002691</name>
</gene>
<dbReference type="InterPro" id="IPR048380">
    <property type="entry name" value="Rad26-like_N"/>
</dbReference>
<reference evidence="5 6" key="1">
    <citation type="submission" date="2024-01" db="EMBL/GenBank/DDBJ databases">
        <authorList>
            <person name="Allen C."/>
            <person name="Tagirdzhanova G."/>
        </authorList>
    </citation>
    <scope>NUCLEOTIDE SEQUENCE [LARGE SCALE GENOMIC DNA]</scope>
    <source>
        <strain evidence="5 6">CBS 119000</strain>
    </source>
</reference>
<organism evidence="5 6">
    <name type="scientific">Sporothrix epigloea</name>
    <dbReference type="NCBI Taxonomy" id="1892477"/>
    <lineage>
        <taxon>Eukaryota</taxon>
        <taxon>Fungi</taxon>
        <taxon>Dikarya</taxon>
        <taxon>Ascomycota</taxon>
        <taxon>Pezizomycotina</taxon>
        <taxon>Sordariomycetes</taxon>
        <taxon>Sordariomycetidae</taxon>
        <taxon>Ophiostomatales</taxon>
        <taxon>Ophiostomataceae</taxon>
        <taxon>Sporothrix</taxon>
    </lineage>
</organism>
<protein>
    <recommendedName>
        <fullName evidence="7">DNA repair protein Rad26</fullName>
    </recommendedName>
</protein>
<accession>A0ABP0DHH5</accession>
<feature type="region of interest" description="Disordered" evidence="1">
    <location>
        <begin position="149"/>
        <end position="182"/>
    </location>
</feature>
<evidence type="ECO:0000259" key="4">
    <source>
        <dbReference type="Pfam" id="PF21048"/>
    </source>
</evidence>
<evidence type="ECO:0008006" key="7">
    <source>
        <dbReference type="Google" id="ProtNLM"/>
    </source>
</evidence>
<dbReference type="Pfam" id="PF21048">
    <property type="entry name" value="Rad26-like_N"/>
    <property type="match status" value="1"/>
</dbReference>
<dbReference type="InterPro" id="IPR048379">
    <property type="entry name" value="Rad26-like_C"/>
</dbReference>
<evidence type="ECO:0000313" key="5">
    <source>
        <dbReference type="EMBL" id="CAK7267713.1"/>
    </source>
</evidence>
<feature type="region of interest" description="Disordered" evidence="1">
    <location>
        <begin position="289"/>
        <end position="366"/>
    </location>
</feature>
<evidence type="ECO:0000259" key="3">
    <source>
        <dbReference type="Pfam" id="PF21046"/>
    </source>
</evidence>
<keyword evidence="6" id="KW-1185">Reference proteome</keyword>
<feature type="domain" description="Rad26-like helical repeats" evidence="2">
    <location>
        <begin position="518"/>
        <end position="718"/>
    </location>
</feature>
<dbReference type="Pfam" id="PF21046">
    <property type="entry name" value="Rad26-like_C"/>
    <property type="match status" value="1"/>
</dbReference>
<dbReference type="Proteomes" id="UP001642502">
    <property type="component" value="Unassembled WGS sequence"/>
</dbReference>
<dbReference type="EMBL" id="CAWUON010000030">
    <property type="protein sequence ID" value="CAK7267713.1"/>
    <property type="molecule type" value="Genomic_DNA"/>
</dbReference>
<evidence type="ECO:0000313" key="6">
    <source>
        <dbReference type="Proteomes" id="UP001642502"/>
    </source>
</evidence>